<keyword evidence="2" id="KW-1185">Reference proteome</keyword>
<proteinExistence type="predicted"/>
<dbReference type="AlphaFoldDB" id="A0AAV3YFU9"/>
<name>A0AAV3YFU9_9GAST</name>
<protein>
    <submittedName>
        <fullName evidence="1">Heparan sulfate glucosamine 3-o-sulfotransferase 5-like</fullName>
    </submittedName>
</protein>
<reference evidence="1 2" key="1">
    <citation type="journal article" date="2021" name="Elife">
        <title>Chloroplast acquisition without the gene transfer in kleptoplastic sea slugs, Plakobranchus ocellatus.</title>
        <authorList>
            <person name="Maeda T."/>
            <person name="Takahashi S."/>
            <person name="Yoshida T."/>
            <person name="Shimamura S."/>
            <person name="Takaki Y."/>
            <person name="Nagai Y."/>
            <person name="Toyoda A."/>
            <person name="Suzuki Y."/>
            <person name="Arimoto A."/>
            <person name="Ishii H."/>
            <person name="Satoh N."/>
            <person name="Nishiyama T."/>
            <person name="Hasebe M."/>
            <person name="Maruyama T."/>
            <person name="Minagawa J."/>
            <person name="Obokata J."/>
            <person name="Shigenobu S."/>
        </authorList>
    </citation>
    <scope>NUCLEOTIDE SEQUENCE [LARGE SCALE GENOMIC DNA]</scope>
</reference>
<organism evidence="1 2">
    <name type="scientific">Plakobranchus ocellatus</name>
    <dbReference type="NCBI Taxonomy" id="259542"/>
    <lineage>
        <taxon>Eukaryota</taxon>
        <taxon>Metazoa</taxon>
        <taxon>Spiralia</taxon>
        <taxon>Lophotrochozoa</taxon>
        <taxon>Mollusca</taxon>
        <taxon>Gastropoda</taxon>
        <taxon>Heterobranchia</taxon>
        <taxon>Euthyneura</taxon>
        <taxon>Panpulmonata</taxon>
        <taxon>Sacoglossa</taxon>
        <taxon>Placobranchoidea</taxon>
        <taxon>Plakobranchidae</taxon>
        <taxon>Plakobranchus</taxon>
    </lineage>
</organism>
<evidence type="ECO:0000313" key="1">
    <source>
        <dbReference type="EMBL" id="GFN82050.1"/>
    </source>
</evidence>
<gene>
    <name evidence="1" type="ORF">PoB_000855600</name>
</gene>
<accession>A0AAV3YFU9</accession>
<sequence length="95" mass="10749">MEEQLKGSKSGDFNITVLDAMYRSKSAWDLVTQTTIANYFCHAGFIQNSATSSTNSESEEDIQDREEYNNLFDRLKDLVPLDITAEAYLSVDDIL</sequence>
<dbReference type="EMBL" id="BLXT01000975">
    <property type="protein sequence ID" value="GFN82050.1"/>
    <property type="molecule type" value="Genomic_DNA"/>
</dbReference>
<dbReference type="Proteomes" id="UP000735302">
    <property type="component" value="Unassembled WGS sequence"/>
</dbReference>
<evidence type="ECO:0000313" key="2">
    <source>
        <dbReference type="Proteomes" id="UP000735302"/>
    </source>
</evidence>
<comment type="caution">
    <text evidence="1">The sequence shown here is derived from an EMBL/GenBank/DDBJ whole genome shotgun (WGS) entry which is preliminary data.</text>
</comment>